<reference evidence="6 7" key="1">
    <citation type="submission" date="2017-06" db="EMBL/GenBank/DDBJ databases">
        <title>Ensifer strains isolated from leguminous trees and herbs display diverse denitrification phenotypes with some acting as strong N2O sinks.</title>
        <authorList>
            <person name="Woliy K."/>
            <person name="Mania D."/>
            <person name="Bakken L.R."/>
            <person name="Frostegard A."/>
        </authorList>
    </citation>
    <scope>NUCLEOTIDE SEQUENCE [LARGE SCALE GENOMIC DNA]</scope>
    <source>
        <strain evidence="6 7">AC50a</strain>
    </source>
</reference>
<dbReference type="SUPFAM" id="SSF58104">
    <property type="entry name" value="Methyl-accepting chemotaxis protein (MCP) signaling domain"/>
    <property type="match status" value="1"/>
</dbReference>
<dbReference type="Gene3D" id="6.10.340.10">
    <property type="match status" value="1"/>
</dbReference>
<dbReference type="PRINTS" id="PR00260">
    <property type="entry name" value="CHEMTRNSDUCR"/>
</dbReference>
<dbReference type="EMBL" id="NJGD01000011">
    <property type="protein sequence ID" value="PJR13115.1"/>
    <property type="molecule type" value="Genomic_DNA"/>
</dbReference>
<dbReference type="SMART" id="SM00304">
    <property type="entry name" value="HAMP"/>
    <property type="match status" value="1"/>
</dbReference>
<evidence type="ECO:0000313" key="6">
    <source>
        <dbReference type="EMBL" id="PJR13115.1"/>
    </source>
</evidence>
<organism evidence="6 7">
    <name type="scientific">Rhizobium meliloti</name>
    <name type="common">Ensifer meliloti</name>
    <name type="synonym">Sinorhizobium meliloti</name>
    <dbReference type="NCBI Taxonomy" id="382"/>
    <lineage>
        <taxon>Bacteria</taxon>
        <taxon>Pseudomonadati</taxon>
        <taxon>Pseudomonadota</taxon>
        <taxon>Alphaproteobacteria</taxon>
        <taxon>Hyphomicrobiales</taxon>
        <taxon>Rhizobiaceae</taxon>
        <taxon>Sinorhizobium/Ensifer group</taxon>
        <taxon>Sinorhizobium</taxon>
    </lineage>
</organism>
<dbReference type="Gene3D" id="1.10.287.950">
    <property type="entry name" value="Methyl-accepting chemotaxis protein"/>
    <property type="match status" value="1"/>
</dbReference>
<dbReference type="CDD" id="cd06225">
    <property type="entry name" value="HAMP"/>
    <property type="match status" value="1"/>
</dbReference>
<dbReference type="InterPro" id="IPR003660">
    <property type="entry name" value="HAMP_dom"/>
</dbReference>
<evidence type="ECO:0000259" key="4">
    <source>
        <dbReference type="PROSITE" id="PS50111"/>
    </source>
</evidence>
<dbReference type="PANTHER" id="PTHR32089">
    <property type="entry name" value="METHYL-ACCEPTING CHEMOTAXIS PROTEIN MCPB"/>
    <property type="match status" value="1"/>
</dbReference>
<evidence type="ECO:0000256" key="1">
    <source>
        <dbReference type="ARBA" id="ARBA00023224"/>
    </source>
</evidence>
<dbReference type="PROSITE" id="PS50111">
    <property type="entry name" value="CHEMOTAXIS_TRANSDUC_2"/>
    <property type="match status" value="1"/>
</dbReference>
<protein>
    <submittedName>
        <fullName evidence="6">Methyl-accepting chemotaxis protein</fullName>
    </submittedName>
</protein>
<dbReference type="Pfam" id="PF00015">
    <property type="entry name" value="MCPsignal"/>
    <property type="match status" value="1"/>
</dbReference>
<keyword evidence="1 3" id="KW-0807">Transducer</keyword>
<gene>
    <name evidence="6" type="ORF">CEJ86_22205</name>
</gene>
<dbReference type="GO" id="GO:0004888">
    <property type="term" value="F:transmembrane signaling receptor activity"/>
    <property type="evidence" value="ECO:0007669"/>
    <property type="project" value="InterPro"/>
</dbReference>
<dbReference type="PROSITE" id="PS50885">
    <property type="entry name" value="HAMP"/>
    <property type="match status" value="1"/>
</dbReference>
<name>A0A2J0YXW2_RHIML</name>
<dbReference type="InterPro" id="IPR004089">
    <property type="entry name" value="MCPsignal_dom"/>
</dbReference>
<dbReference type="Pfam" id="PF00672">
    <property type="entry name" value="HAMP"/>
    <property type="match status" value="1"/>
</dbReference>
<evidence type="ECO:0000259" key="5">
    <source>
        <dbReference type="PROSITE" id="PS50885"/>
    </source>
</evidence>
<proteinExistence type="inferred from homology"/>
<dbReference type="InterPro" id="IPR004090">
    <property type="entry name" value="Chemotax_Me-accpt_rcpt"/>
</dbReference>
<dbReference type="GO" id="GO:0007165">
    <property type="term" value="P:signal transduction"/>
    <property type="evidence" value="ECO:0007669"/>
    <property type="project" value="UniProtKB-KW"/>
</dbReference>
<dbReference type="AlphaFoldDB" id="A0A2J0YXW2"/>
<evidence type="ECO:0000313" key="7">
    <source>
        <dbReference type="Proteomes" id="UP000231987"/>
    </source>
</evidence>
<dbReference type="GO" id="GO:0016020">
    <property type="term" value="C:membrane"/>
    <property type="evidence" value="ECO:0007669"/>
    <property type="project" value="InterPro"/>
</dbReference>
<feature type="domain" description="HAMP" evidence="5">
    <location>
        <begin position="213"/>
        <end position="265"/>
    </location>
</feature>
<dbReference type="SMART" id="SM00283">
    <property type="entry name" value="MA"/>
    <property type="match status" value="1"/>
</dbReference>
<dbReference type="GO" id="GO:0006935">
    <property type="term" value="P:chemotaxis"/>
    <property type="evidence" value="ECO:0007669"/>
    <property type="project" value="InterPro"/>
</dbReference>
<comment type="caution">
    <text evidence="6">The sequence shown here is derived from an EMBL/GenBank/DDBJ whole genome shotgun (WGS) entry which is preliminary data.</text>
</comment>
<comment type="similarity">
    <text evidence="2">Belongs to the methyl-accepting chemotaxis (MCP) protein family.</text>
</comment>
<accession>A0A2J0YXW2</accession>
<sequence>MGRSPPATRRKGPSFMSPRPANSLYGALGLAMLLFLAASALLVGSSFIALERVQADLAATSSLGKERLAYQMIYTASHLERAEGPARAAVADELRRLMDRNERLLASLANSEEGIGLAAANEPAALTQLEQARQLWRDEIRPTLESAMASAPPSRGALDELDPEIRAFAARLDGLISRIEQAGATRLQRSQLLQFGFSALALLVLLQVLRVGRRLARRTRALAVLAEKVSAGDLAQKASVDGSDELAVLGASFNAMTERLAGMIDNERGSRERLEKLLATISETAQHLSSSAAEILAGTTQQVEGMREQSSAVAQTVTSVDEVLQTSEQAAQRAQQVAASYDNAVKISNEGRRALDDTVQVMNAVSARTETIAADILSLAENSLEIGEIVSVVAEIADQTNLLALNAAIEASRAGEHGRGFNVVASEIRTLADQSKAATTRVRRILMEIQKSTNSAVIGAEDGSKSVSRALETVSEAGETIRQLEAIVDDSARSVAQIAASAGQQRAGMKQIHEAMHYIEQTSSQNLSAIRQAEEAAKDLNELGSRLKEMLTDHGSEHDNT</sequence>
<evidence type="ECO:0000256" key="3">
    <source>
        <dbReference type="PROSITE-ProRule" id="PRU00284"/>
    </source>
</evidence>
<feature type="domain" description="Methyl-accepting transducer" evidence="4">
    <location>
        <begin position="284"/>
        <end position="520"/>
    </location>
</feature>
<dbReference type="PANTHER" id="PTHR32089:SF112">
    <property type="entry name" value="LYSOZYME-LIKE PROTEIN-RELATED"/>
    <property type="match status" value="1"/>
</dbReference>
<evidence type="ECO:0000256" key="2">
    <source>
        <dbReference type="ARBA" id="ARBA00029447"/>
    </source>
</evidence>
<dbReference type="Proteomes" id="UP000231987">
    <property type="component" value="Unassembled WGS sequence"/>
</dbReference>